<dbReference type="AlphaFoldDB" id="A0AAN1XX58"/>
<dbReference type="Proteomes" id="UP001317532">
    <property type="component" value="Chromosome"/>
</dbReference>
<feature type="binding site" evidence="8">
    <location>
        <position position="344"/>
    </location>
    <ligand>
        <name>Mn(2+)</name>
        <dbReference type="ChEBI" id="CHEBI:29035"/>
        <label>1</label>
    </ligand>
</feature>
<keyword evidence="8" id="KW-0963">Cytoplasm</keyword>
<feature type="active site" evidence="8">
    <location>
        <position position="272"/>
    </location>
</feature>
<dbReference type="EC" id="3.4.11.1" evidence="8"/>
<proteinExistence type="inferred from homology"/>
<feature type="binding site" evidence="8">
    <location>
        <position position="283"/>
    </location>
    <ligand>
        <name>Mn(2+)</name>
        <dbReference type="ChEBI" id="CHEBI:29035"/>
        <label>2</label>
    </ligand>
</feature>
<dbReference type="NCBIfam" id="NF002073">
    <property type="entry name" value="PRK00913.1-2"/>
    <property type="match status" value="1"/>
</dbReference>
<reference evidence="10 11" key="1">
    <citation type="journal article" date="2022" name="ISME Commun">
        <title>Vulcanimicrobium alpinus gen. nov. sp. nov., the first cultivated representative of the candidate phylum 'Eremiobacterota', is a metabolically versatile aerobic anoxygenic phototroph.</title>
        <authorList>
            <person name="Yabe S."/>
            <person name="Muto K."/>
            <person name="Abe K."/>
            <person name="Yokota A."/>
            <person name="Staudigel H."/>
            <person name="Tebo B.M."/>
        </authorList>
    </citation>
    <scope>NUCLEOTIDE SEQUENCE [LARGE SCALE GENOMIC DNA]</scope>
    <source>
        <strain evidence="10 11">WC8-2</strain>
    </source>
</reference>
<keyword evidence="8" id="KW-0479">Metal-binding</keyword>
<dbReference type="SUPFAM" id="SSF53187">
    <property type="entry name" value="Zn-dependent exopeptidases"/>
    <property type="match status" value="1"/>
</dbReference>
<dbReference type="GO" id="GO:0006508">
    <property type="term" value="P:proteolysis"/>
    <property type="evidence" value="ECO:0007669"/>
    <property type="project" value="UniProtKB-KW"/>
</dbReference>
<dbReference type="Pfam" id="PF00883">
    <property type="entry name" value="Peptidase_M17"/>
    <property type="match status" value="1"/>
</dbReference>
<dbReference type="InterPro" id="IPR043472">
    <property type="entry name" value="Macro_dom-like"/>
</dbReference>
<dbReference type="Gene3D" id="3.40.220.10">
    <property type="entry name" value="Leucine Aminopeptidase, subunit E, domain 1"/>
    <property type="match status" value="1"/>
</dbReference>
<keyword evidence="11" id="KW-1185">Reference proteome</keyword>
<evidence type="ECO:0000313" key="10">
    <source>
        <dbReference type="EMBL" id="BDE05978.1"/>
    </source>
</evidence>
<comment type="catalytic activity">
    <reaction evidence="1 8">
        <text>Release of an N-terminal amino acid, Xaa-|-Yaa-, in which Xaa is preferably Leu, but may be other amino acids including Pro although not Arg or Lys, and Yaa may be Pro. Amino acid amides and methyl esters are also readily hydrolyzed, but rates on arylamides are exceedingly low.</text>
        <dbReference type="EC" id="3.4.11.1"/>
    </reaction>
</comment>
<evidence type="ECO:0000313" key="11">
    <source>
        <dbReference type="Proteomes" id="UP001317532"/>
    </source>
</evidence>
<comment type="cofactor">
    <cofactor evidence="8">
        <name>Mn(2+)</name>
        <dbReference type="ChEBI" id="CHEBI:29035"/>
    </cofactor>
    <text evidence="8">Binds 2 manganese ions per subunit.</text>
</comment>
<dbReference type="Pfam" id="PF02789">
    <property type="entry name" value="Peptidase_M17_N"/>
    <property type="match status" value="1"/>
</dbReference>
<dbReference type="EMBL" id="AP025523">
    <property type="protein sequence ID" value="BDE05978.1"/>
    <property type="molecule type" value="Genomic_DNA"/>
</dbReference>
<comment type="subcellular location">
    <subcellularLocation>
        <location evidence="8">Cytoplasm</location>
    </subcellularLocation>
</comment>
<keyword evidence="6 8" id="KW-0378">Hydrolase</keyword>
<feature type="binding site" evidence="8">
    <location>
        <position position="265"/>
    </location>
    <ligand>
        <name>Mn(2+)</name>
        <dbReference type="ChEBI" id="CHEBI:29035"/>
        <label>2</label>
    </ligand>
</feature>
<evidence type="ECO:0000256" key="4">
    <source>
        <dbReference type="ARBA" id="ARBA00022438"/>
    </source>
</evidence>
<dbReference type="SUPFAM" id="SSF52949">
    <property type="entry name" value="Macro domain-like"/>
    <property type="match status" value="1"/>
</dbReference>
<accession>A0AAN1XX58</accession>
<evidence type="ECO:0000259" key="9">
    <source>
        <dbReference type="PROSITE" id="PS00631"/>
    </source>
</evidence>
<evidence type="ECO:0000256" key="5">
    <source>
        <dbReference type="ARBA" id="ARBA00022670"/>
    </source>
</evidence>
<dbReference type="KEGG" id="vab:WPS_12540"/>
<feature type="binding site" evidence="8">
    <location>
        <position position="344"/>
    </location>
    <ligand>
        <name>Mn(2+)</name>
        <dbReference type="ChEBI" id="CHEBI:29035"/>
        <label>2</label>
    </ligand>
</feature>
<feature type="binding site" evidence="8">
    <location>
        <position position="342"/>
    </location>
    <ligand>
        <name>Mn(2+)</name>
        <dbReference type="ChEBI" id="CHEBI:29035"/>
        <label>1</label>
    </ligand>
</feature>
<evidence type="ECO:0000256" key="1">
    <source>
        <dbReference type="ARBA" id="ARBA00000135"/>
    </source>
</evidence>
<evidence type="ECO:0000256" key="3">
    <source>
        <dbReference type="ARBA" id="ARBA00009528"/>
    </source>
</evidence>
<dbReference type="InterPro" id="IPR011356">
    <property type="entry name" value="Leucine_aapep/pepB"/>
</dbReference>
<dbReference type="PANTHER" id="PTHR11963">
    <property type="entry name" value="LEUCINE AMINOPEPTIDASE-RELATED"/>
    <property type="match status" value="1"/>
</dbReference>
<comment type="function">
    <text evidence="7 8">Presumably involved in the processing and regular turnover of intracellular proteins. Catalyzes the removal of unsubstituted N-terminal amino acids from various peptides.</text>
</comment>
<evidence type="ECO:0000256" key="7">
    <source>
        <dbReference type="ARBA" id="ARBA00049972"/>
    </source>
</evidence>
<evidence type="ECO:0000256" key="2">
    <source>
        <dbReference type="ARBA" id="ARBA00000967"/>
    </source>
</evidence>
<comment type="catalytic activity">
    <reaction evidence="2 8">
        <text>Release of an N-terminal amino acid, preferentially leucine, but not glutamic or aspartic acids.</text>
        <dbReference type="EC" id="3.4.11.10"/>
    </reaction>
</comment>
<dbReference type="RefSeq" id="WP_317996982.1">
    <property type="nucleotide sequence ID" value="NZ_AP025523.1"/>
</dbReference>
<dbReference type="GO" id="GO:0030145">
    <property type="term" value="F:manganese ion binding"/>
    <property type="evidence" value="ECO:0007669"/>
    <property type="project" value="UniProtKB-UniRule"/>
</dbReference>
<dbReference type="PANTHER" id="PTHR11963:SF23">
    <property type="entry name" value="CYTOSOL AMINOPEPTIDASE"/>
    <property type="match status" value="1"/>
</dbReference>
<feature type="binding site" evidence="8">
    <location>
        <position position="265"/>
    </location>
    <ligand>
        <name>Mn(2+)</name>
        <dbReference type="ChEBI" id="CHEBI:29035"/>
        <label>1</label>
    </ligand>
</feature>
<dbReference type="PRINTS" id="PR00481">
    <property type="entry name" value="LAMNOPPTDASE"/>
</dbReference>
<sequence>MQVHVSTEAAASIATGALVVPVFTGDALDGAAADVDRALDGAIAEVIANGEIAGKANETSLLHAKGTPFGRVLVVGLGDRAKFTASGLAKYAGTAVRYLGKRGVRQIAIALPGGVDAALAASFVAEGAHAGLIDTTLYRSEADRPVLTEAVTIVAGSYDRSALEAGALRGGTIGHAVNTARTLALTPANDMTPTHLANRAKELAADAGLEIDVLDEDRMRAKGMGSLLGVSRGSDEPATLSVMTYKGDPSSNEILALVGKGLTFDSGGISIKPAENMHEMKYDMSGGAGVIAAMWAIGKLRPKLNVIGLVPSSENLPGPRAMKPGDILRAMNGKTIEVINTDAEGRLILADALCYARELGATKIIDAATLTGACVVALGHAASGTMTNDKAFVERFLRVVEDCGERYWQLPLYPDFDTQIKSEIADLKNTGGRAGGAETAGAFLKAFADDVPWIHLDVAGTAYLDSESPYSAKGPTGTPVRAFVTIVEDLAKHGFSTNGVTANGVTAKETATSR</sequence>
<dbReference type="InterPro" id="IPR008283">
    <property type="entry name" value="Peptidase_M17_N"/>
</dbReference>
<feature type="domain" description="Cytosol aminopeptidase" evidence="9">
    <location>
        <begin position="340"/>
        <end position="347"/>
    </location>
</feature>
<dbReference type="HAMAP" id="MF_00181">
    <property type="entry name" value="Cytosol_peptidase_M17"/>
    <property type="match status" value="1"/>
</dbReference>
<protein>
    <recommendedName>
        <fullName evidence="8">Probable cytosol aminopeptidase</fullName>
        <ecNumber evidence="8">3.4.11.1</ecNumber>
    </recommendedName>
    <alternativeName>
        <fullName evidence="8">Leucine aminopeptidase</fullName>
        <shortName evidence="8">LAP</shortName>
        <ecNumber evidence="8">3.4.11.10</ecNumber>
    </alternativeName>
    <alternativeName>
        <fullName evidence="8">Leucyl aminopeptidase</fullName>
    </alternativeName>
</protein>
<keyword evidence="4 8" id="KW-0031">Aminopeptidase</keyword>
<dbReference type="NCBIfam" id="NF002074">
    <property type="entry name" value="PRK00913.1-4"/>
    <property type="match status" value="1"/>
</dbReference>
<dbReference type="CDD" id="cd00433">
    <property type="entry name" value="Peptidase_M17"/>
    <property type="match status" value="1"/>
</dbReference>
<dbReference type="GO" id="GO:0005737">
    <property type="term" value="C:cytoplasm"/>
    <property type="evidence" value="ECO:0007669"/>
    <property type="project" value="UniProtKB-SubCell"/>
</dbReference>
<gene>
    <name evidence="8 10" type="primary">pepA</name>
    <name evidence="10" type="ORF">WPS_12540</name>
</gene>
<keyword evidence="8" id="KW-0464">Manganese</keyword>
<feature type="active site" evidence="8">
    <location>
        <position position="346"/>
    </location>
</feature>
<feature type="binding site" evidence="8">
    <location>
        <position position="260"/>
    </location>
    <ligand>
        <name>Mn(2+)</name>
        <dbReference type="ChEBI" id="CHEBI:29035"/>
        <label>2</label>
    </ligand>
</feature>
<keyword evidence="5 8" id="KW-0645">Protease</keyword>
<evidence type="ECO:0000256" key="8">
    <source>
        <dbReference type="HAMAP-Rule" id="MF_00181"/>
    </source>
</evidence>
<dbReference type="PROSITE" id="PS00631">
    <property type="entry name" value="CYTOSOL_AP"/>
    <property type="match status" value="1"/>
</dbReference>
<name>A0AAN1XX58_UNVUL</name>
<evidence type="ECO:0000256" key="6">
    <source>
        <dbReference type="ARBA" id="ARBA00022801"/>
    </source>
</evidence>
<organism evidence="10 11">
    <name type="scientific">Vulcanimicrobium alpinum</name>
    <dbReference type="NCBI Taxonomy" id="3016050"/>
    <lineage>
        <taxon>Bacteria</taxon>
        <taxon>Bacillati</taxon>
        <taxon>Vulcanimicrobiota</taxon>
        <taxon>Vulcanimicrobiia</taxon>
        <taxon>Vulcanimicrobiales</taxon>
        <taxon>Vulcanimicrobiaceae</taxon>
        <taxon>Vulcanimicrobium</taxon>
    </lineage>
</organism>
<dbReference type="InterPro" id="IPR023042">
    <property type="entry name" value="Peptidase_M17_leu_NH2_pept"/>
</dbReference>
<dbReference type="GO" id="GO:0070006">
    <property type="term" value="F:metalloaminopeptidase activity"/>
    <property type="evidence" value="ECO:0007669"/>
    <property type="project" value="InterPro"/>
</dbReference>
<dbReference type="InterPro" id="IPR000819">
    <property type="entry name" value="Peptidase_M17_C"/>
</dbReference>
<dbReference type="Gene3D" id="3.40.630.10">
    <property type="entry name" value="Zn peptidases"/>
    <property type="match status" value="1"/>
</dbReference>
<dbReference type="EC" id="3.4.11.10" evidence="8"/>
<comment type="similarity">
    <text evidence="3 8">Belongs to the peptidase M17 family.</text>
</comment>